<dbReference type="SUPFAM" id="SSF51735">
    <property type="entry name" value="NAD(P)-binding Rossmann-fold domains"/>
    <property type="match status" value="1"/>
</dbReference>
<name>A0ABN2NV91_9ACTN</name>
<dbReference type="Proteomes" id="UP001501612">
    <property type="component" value="Unassembled WGS sequence"/>
</dbReference>
<dbReference type="RefSeq" id="WP_344002224.1">
    <property type="nucleotide sequence ID" value="NZ_BAAAMY010000001.1"/>
</dbReference>
<evidence type="ECO:0000313" key="7">
    <source>
        <dbReference type="Proteomes" id="UP001501612"/>
    </source>
</evidence>
<dbReference type="Pfam" id="PF03446">
    <property type="entry name" value="NAD_binding_2"/>
    <property type="match status" value="1"/>
</dbReference>
<gene>
    <name evidence="6" type="ORF">GCM10009737_01260</name>
</gene>
<evidence type="ECO:0000256" key="2">
    <source>
        <dbReference type="ARBA" id="ARBA00023002"/>
    </source>
</evidence>
<keyword evidence="7" id="KW-1185">Reference proteome</keyword>
<evidence type="ECO:0000259" key="5">
    <source>
        <dbReference type="Pfam" id="PF14833"/>
    </source>
</evidence>
<proteinExistence type="inferred from homology"/>
<comment type="caution">
    <text evidence="6">The sequence shown here is derived from an EMBL/GenBank/DDBJ whole genome shotgun (WGS) entry which is preliminary data.</text>
</comment>
<evidence type="ECO:0000256" key="3">
    <source>
        <dbReference type="ARBA" id="ARBA00023027"/>
    </source>
</evidence>
<dbReference type="InterPro" id="IPR002204">
    <property type="entry name" value="3-OH-isobutyrate_DH-rel_CS"/>
</dbReference>
<dbReference type="PANTHER" id="PTHR43060">
    <property type="entry name" value="3-HYDROXYISOBUTYRATE DEHYDROGENASE-LIKE 1, MITOCHONDRIAL-RELATED"/>
    <property type="match status" value="1"/>
</dbReference>
<organism evidence="6 7">
    <name type="scientific">Nocardioides lentus</name>
    <dbReference type="NCBI Taxonomy" id="338077"/>
    <lineage>
        <taxon>Bacteria</taxon>
        <taxon>Bacillati</taxon>
        <taxon>Actinomycetota</taxon>
        <taxon>Actinomycetes</taxon>
        <taxon>Propionibacteriales</taxon>
        <taxon>Nocardioidaceae</taxon>
        <taxon>Nocardioides</taxon>
    </lineage>
</organism>
<evidence type="ECO:0000313" key="6">
    <source>
        <dbReference type="EMBL" id="GAA1904292.1"/>
    </source>
</evidence>
<dbReference type="PROSITE" id="PS00895">
    <property type="entry name" value="3_HYDROXYISOBUT_DH"/>
    <property type="match status" value="1"/>
</dbReference>
<dbReference type="SUPFAM" id="SSF48179">
    <property type="entry name" value="6-phosphogluconate dehydrogenase C-terminal domain-like"/>
    <property type="match status" value="1"/>
</dbReference>
<dbReference type="Gene3D" id="3.40.50.720">
    <property type="entry name" value="NAD(P)-binding Rossmann-like Domain"/>
    <property type="match status" value="1"/>
</dbReference>
<dbReference type="EMBL" id="BAAAMY010000001">
    <property type="protein sequence ID" value="GAA1904292.1"/>
    <property type="molecule type" value="Genomic_DNA"/>
</dbReference>
<dbReference type="InterPro" id="IPR008927">
    <property type="entry name" value="6-PGluconate_DH-like_C_sf"/>
</dbReference>
<dbReference type="InterPro" id="IPR029154">
    <property type="entry name" value="HIBADH-like_NADP-bd"/>
</dbReference>
<evidence type="ECO:0000259" key="4">
    <source>
        <dbReference type="Pfam" id="PF03446"/>
    </source>
</evidence>
<dbReference type="InterPro" id="IPR015815">
    <property type="entry name" value="HIBADH-related"/>
</dbReference>
<dbReference type="InterPro" id="IPR036291">
    <property type="entry name" value="NAD(P)-bd_dom_sf"/>
</dbReference>
<dbReference type="InterPro" id="IPR006115">
    <property type="entry name" value="6PGDH_NADP-bd"/>
</dbReference>
<evidence type="ECO:0000256" key="1">
    <source>
        <dbReference type="ARBA" id="ARBA00009080"/>
    </source>
</evidence>
<dbReference type="PANTHER" id="PTHR43060:SF15">
    <property type="entry name" value="3-HYDROXYISOBUTYRATE DEHYDROGENASE-LIKE 1, MITOCHONDRIAL-RELATED"/>
    <property type="match status" value="1"/>
</dbReference>
<keyword evidence="3" id="KW-0520">NAD</keyword>
<dbReference type="InterPro" id="IPR013328">
    <property type="entry name" value="6PGD_dom2"/>
</dbReference>
<sequence length="301" mass="30460">MSRADPGPLAPVGFVGLGAMGTPMSGHLLAAGRRVLGHDPSEPAVRRLAERGGTPAPLAEIATASDVVITSLPSTAAVRDVLGALAAGARDRERPLVVLETSTLALSDRFALREEVADARLALVDCPLSGTSAQAELGDLVAYLGGCPDWAADLVGPVLGAVCRDTHDVGDFGDGTRMKLVANLLVAVHNVAAAEALQLARRAGLDPGLVLEAVGDGAGASRMLAVRGPLMVAGAYEPATAKVSIFDKDLRAIRELAADLGAATPLLGAVSAVYAEAMAQGRADQDAAAVHEVLGHLAAAD</sequence>
<feature type="domain" description="6-phosphogluconate dehydrogenase NADP-binding" evidence="4">
    <location>
        <begin position="12"/>
        <end position="164"/>
    </location>
</feature>
<keyword evidence="2" id="KW-0560">Oxidoreductase</keyword>
<comment type="similarity">
    <text evidence="1">Belongs to the HIBADH-related family.</text>
</comment>
<reference evidence="6 7" key="1">
    <citation type="journal article" date="2019" name="Int. J. Syst. Evol. Microbiol.">
        <title>The Global Catalogue of Microorganisms (GCM) 10K type strain sequencing project: providing services to taxonomists for standard genome sequencing and annotation.</title>
        <authorList>
            <consortium name="The Broad Institute Genomics Platform"/>
            <consortium name="The Broad Institute Genome Sequencing Center for Infectious Disease"/>
            <person name="Wu L."/>
            <person name="Ma J."/>
        </authorList>
    </citation>
    <scope>NUCLEOTIDE SEQUENCE [LARGE SCALE GENOMIC DNA]</scope>
    <source>
        <strain evidence="6 7">JCM 14046</strain>
    </source>
</reference>
<dbReference type="Pfam" id="PF14833">
    <property type="entry name" value="NAD_binding_11"/>
    <property type="match status" value="1"/>
</dbReference>
<accession>A0ABN2NV91</accession>
<protein>
    <submittedName>
        <fullName evidence="6">2-hydroxy-3-oxopropionate reductase</fullName>
    </submittedName>
</protein>
<dbReference type="PIRSF" id="PIRSF000103">
    <property type="entry name" value="HIBADH"/>
    <property type="match status" value="1"/>
</dbReference>
<feature type="domain" description="3-hydroxyisobutyrate dehydrogenase-like NAD-binding" evidence="5">
    <location>
        <begin position="173"/>
        <end position="293"/>
    </location>
</feature>
<dbReference type="Gene3D" id="1.10.1040.10">
    <property type="entry name" value="N-(1-d-carboxylethyl)-l-norvaline Dehydrogenase, domain 2"/>
    <property type="match status" value="1"/>
</dbReference>